<reference evidence="2" key="1">
    <citation type="journal article" date="2021" name="Genome Biol. Evol.">
        <title>Genomic rearrangements and sequence evolution across brown algal organelles.</title>
        <authorList>
            <person name="Starko S."/>
            <person name="Bringloe T.T."/>
            <person name="Gomez M.S."/>
            <person name="Darby H."/>
            <person name="Graham S.W."/>
            <person name="Martone P.T."/>
        </authorList>
    </citation>
    <scope>NUCLEOTIDE SEQUENCE</scope>
</reference>
<feature type="region of interest" description="Disordered" evidence="1">
    <location>
        <begin position="53"/>
        <end position="77"/>
    </location>
</feature>
<protein>
    <submittedName>
        <fullName evidence="2">Uncharacterized protein</fullName>
    </submittedName>
</protein>
<name>A0A8F0F9H0_9PHAE</name>
<proteinExistence type="predicted"/>
<organism evidence="2">
    <name type="scientific">Laminaria ephemera</name>
    <dbReference type="NCBI Taxonomy" id="309364"/>
    <lineage>
        <taxon>Eukaryota</taxon>
        <taxon>Sar</taxon>
        <taxon>Stramenopiles</taxon>
        <taxon>Ochrophyta</taxon>
        <taxon>PX clade</taxon>
        <taxon>Phaeophyceae</taxon>
        <taxon>Laminariales</taxon>
        <taxon>Laminariaceae</taxon>
        <taxon>Laminaria</taxon>
    </lineage>
</organism>
<geneLocation type="plastid" evidence="2"/>
<keyword evidence="2" id="KW-0934">Plastid</keyword>
<dbReference type="EMBL" id="MZ156035">
    <property type="protein sequence ID" value="QWK42831.1"/>
    <property type="molecule type" value="Genomic_DNA"/>
</dbReference>
<gene>
    <name evidence="2" type="primary">cp74</name>
</gene>
<evidence type="ECO:0000256" key="1">
    <source>
        <dbReference type="SAM" id="MobiDB-lite"/>
    </source>
</evidence>
<accession>A0A8F0F9H0</accession>
<evidence type="ECO:0000313" key="2">
    <source>
        <dbReference type="EMBL" id="QWK42831.1"/>
    </source>
</evidence>
<dbReference type="AlphaFoldDB" id="A0A8F0F9H0"/>
<sequence length="526" mass="61318">MTNLNFVPKNVPSDFNVSSRISAEINENDKSLFDSNFNVNDLWSEENEKIDRWGINDGSEGHDKQGNLNDESPKESTIDVKKYSNQNINAKEKLNKIQVYFIVKPIKVEKKEFLVAVPVNNFDDLSNSSYGKAISARAGTFLMRTDADLNKKGFIEGRPGNRPFILEHALEVEAPYGSLPELPLEALLLPKKYAINGNLEVPDLTIEEQEEDESKLITETIVDDSGKERTLYYFLSEYEYDYAFLDNTIFTNAEPYLTTPRNEASFNRTFKDILENNIKTIKLDDIWNKEKKELRLAEIEDLVYKNTDELLSKNIIPIFSNLEEAQDLLITVLEELLEPFKTIRFIENSSNQKDYPLTNIDYFDDSFTLQNKYAFPETRMDKIQLWLTKYRLIKSRTQLKPQYELNYQRFLFPRIPEELHEFLEPDERSETAYLSESDTVLLDIASNVKIVSMGLGDFLSFWNNTETKNGEILFIPSSKSFKKINLPLLSKKPRDRFYEYQQKFRGEDKQKVEDYSYSYEIKSSLN</sequence>